<evidence type="ECO:0000313" key="4">
    <source>
        <dbReference type="Proteomes" id="UP000282460"/>
    </source>
</evidence>
<evidence type="ECO:0000259" key="2">
    <source>
        <dbReference type="Pfam" id="PF00535"/>
    </source>
</evidence>
<gene>
    <name evidence="3" type="ORF">D9V28_12295</name>
</gene>
<dbReference type="GO" id="GO:0016740">
    <property type="term" value="F:transferase activity"/>
    <property type="evidence" value="ECO:0007669"/>
    <property type="project" value="UniProtKB-KW"/>
</dbReference>
<dbReference type="AlphaFoldDB" id="A0A3L7IX47"/>
<name>A0A3L7IX47_9MICO</name>
<protein>
    <submittedName>
        <fullName evidence="3">Glycosyltransferase</fullName>
    </submittedName>
</protein>
<dbReference type="EMBL" id="RCWJ01000003">
    <property type="protein sequence ID" value="RLQ82725.1"/>
    <property type="molecule type" value="Genomic_DNA"/>
</dbReference>
<proteinExistence type="predicted"/>
<evidence type="ECO:0000256" key="1">
    <source>
        <dbReference type="SAM" id="MobiDB-lite"/>
    </source>
</evidence>
<dbReference type="RefSeq" id="WP_121660028.1">
    <property type="nucleotide sequence ID" value="NZ_BMEK01000003.1"/>
</dbReference>
<comment type="caution">
    <text evidence="3">The sequence shown here is derived from an EMBL/GenBank/DDBJ whole genome shotgun (WGS) entry which is preliminary data.</text>
</comment>
<dbReference type="Pfam" id="PF00535">
    <property type="entry name" value="Glycos_transf_2"/>
    <property type="match status" value="1"/>
</dbReference>
<dbReference type="Gene3D" id="3.90.550.10">
    <property type="entry name" value="Spore Coat Polysaccharide Biosynthesis Protein SpsA, Chain A"/>
    <property type="match status" value="1"/>
</dbReference>
<reference evidence="3 4" key="1">
    <citation type="submission" date="2018-10" db="EMBL/GenBank/DDBJ databases">
        <authorList>
            <person name="Li J."/>
        </authorList>
    </citation>
    <scope>NUCLEOTIDE SEQUENCE [LARGE SCALE GENOMIC DNA]</scope>
    <source>
        <strain evidence="3 4">ZD1-4</strain>
    </source>
</reference>
<dbReference type="SUPFAM" id="SSF53448">
    <property type="entry name" value="Nucleotide-diphospho-sugar transferases"/>
    <property type="match status" value="1"/>
</dbReference>
<dbReference type="PANTHER" id="PTHR43685:SF2">
    <property type="entry name" value="GLYCOSYLTRANSFERASE 2-LIKE DOMAIN-CONTAINING PROTEIN"/>
    <property type="match status" value="1"/>
</dbReference>
<dbReference type="Proteomes" id="UP000282460">
    <property type="component" value="Unassembled WGS sequence"/>
</dbReference>
<feature type="domain" description="Glycosyltransferase 2-like" evidence="2">
    <location>
        <begin position="9"/>
        <end position="130"/>
    </location>
</feature>
<sequence>MTLPADVTLILCSRERPDLLRDALASVATATPGAVDVLVVDSGSTTDATGRVAGDAGVRCVRTNVSGLSIARNVGLRASDREVVVFTDDDCLATAGWIDALVRHFDAPDVGVVTGRMLDHTKVGSDEPYRHKARFTDVADGLDAGHGALMAFRRAPLLELGGFDEVLGAGRKLAGAEDLDAFCRMIDAGWRVVHEPASVVHHVYTRVGENYRHLLHGYGLGMGALANKWSRIDNAIGRVMLSVVLSRQLRKAVRALPRRRARARAELAMATGIVRGFRLASRLRLDGKLFTDPQRPEPILLPGRAEREAGGDLPGAASTAVTASEKGQLDAS</sequence>
<feature type="region of interest" description="Disordered" evidence="1">
    <location>
        <begin position="295"/>
        <end position="332"/>
    </location>
</feature>
<keyword evidence="4" id="KW-1185">Reference proteome</keyword>
<dbReference type="PANTHER" id="PTHR43685">
    <property type="entry name" value="GLYCOSYLTRANSFERASE"/>
    <property type="match status" value="1"/>
</dbReference>
<dbReference type="InterPro" id="IPR029044">
    <property type="entry name" value="Nucleotide-diphossugar_trans"/>
</dbReference>
<keyword evidence="3" id="KW-0808">Transferase</keyword>
<evidence type="ECO:0000313" key="3">
    <source>
        <dbReference type="EMBL" id="RLQ82725.1"/>
    </source>
</evidence>
<dbReference type="OrthoDB" id="3180470at2"/>
<dbReference type="InterPro" id="IPR001173">
    <property type="entry name" value="Glyco_trans_2-like"/>
</dbReference>
<organism evidence="3 4">
    <name type="scientific">Mycetocola zhadangensis</name>
    <dbReference type="NCBI Taxonomy" id="1164595"/>
    <lineage>
        <taxon>Bacteria</taxon>
        <taxon>Bacillati</taxon>
        <taxon>Actinomycetota</taxon>
        <taxon>Actinomycetes</taxon>
        <taxon>Micrococcales</taxon>
        <taxon>Microbacteriaceae</taxon>
        <taxon>Mycetocola</taxon>
    </lineage>
</organism>
<dbReference type="InterPro" id="IPR050834">
    <property type="entry name" value="Glycosyltransf_2"/>
</dbReference>
<accession>A0A3L7IX47</accession>